<dbReference type="InterPro" id="IPR056913">
    <property type="entry name" value="TRAPPC10/Trs130_N"/>
</dbReference>
<dbReference type="EMBL" id="JAFIQS010000003">
    <property type="protein sequence ID" value="KAG5171518.1"/>
    <property type="molecule type" value="Genomic_DNA"/>
</dbReference>
<name>A0A8H7Y2Q5_PSICU</name>
<dbReference type="InterPro" id="IPR055505">
    <property type="entry name" value="DUF7077"/>
</dbReference>
<dbReference type="GO" id="GO:0005829">
    <property type="term" value="C:cytosol"/>
    <property type="evidence" value="ECO:0007669"/>
    <property type="project" value="GOC"/>
</dbReference>
<accession>A0A8H7Y2Q5</accession>
<protein>
    <recommendedName>
        <fullName evidence="8">Trafficking protein particle complex subunit 10</fullName>
    </recommendedName>
</protein>
<sequence>MASSASQSSQRVLVSYSAPPVFLASPNWTKVHAALLSQLPLRNIHWKSASRGSVKTIQELDVTFVPFESLRDEHTSQIPGSLLEKPLLHIFIAHCEDSDIDTYRTSIKKQIKDWHTMVTSRKNQEWLILQIIRPDATKQAGNFFQIKGTVLDKLKTDFNSDKRDRCVQINWMTGNENPLAWAEFVNKMKEGLLYAFDVAIDARQEEVKRSENQQAMPGWNFCTFFILKESLAASFEGITLFEEALIPYDELEALFYKVSKEKNMSWFGNLIQTNPQDDVSPLLTVSKKPYRDLILANTISIFDFRIYLLARQCQLLAKMGRLKDITSKVGLFLGALGQRLREIESTLPAFFIESWIYSSALSAVEQINNWITSLKLDTSKSSSVNAGKGELLDIARSQLDSIGIAAGHLPNYPPFSISSTRGTEAPGGKLRFSNETLNTAVNNRKAFYELYIAVTNRAIDLYAKSGRRKFALKLHGNLAALELHRGNFTAALNTYTSLPGHYAPHMWTSLESFMLSKALDTHMNLDMPQNVEWIHIVLSFLKTYVEHIDSEMLMHEADKVDYVSRLVGSLRDSVEKIETDLAHPDHPAMTIRVGNQAKLAESRDGSYLDVVVTNHLPCSFPVDQITVIISGRDSDKFRYSSPVNFSCPPGKSSFSLFCPTSTSGSFILESSEIRSAHLLLQWNHRKTNNKGSPSQNALLVRVPADPLSLNVRISQSNKIELGRPQSLTVLLSTGRNSIKRLTMKLASPSVNFWCKEARLLDGQNFDGFNPSDEGLGMENIADDSDVTLLIPHSDASALTAMKVNLEVEYSTANEPLINRVSFFPRVLITTLPISVNVEDFFRGTRLISKFTVSSTSHQHVRIADASLDLPEDGLEGVTVQPALKKRNVVTVTPAQPANFLFTLDSAHGPVRESLTLRIKYRMLREEVESIVESVVRSVIEESQSSSGNRIIVVSRLIDALESEAGWVEMYGVTGELVVPNTAEGDDEVGKLVEEARKRLAAHRHPNSPEGFWREIKIPVDVPFMNIVAAACIRLISTPFAKDIEQHTLPSLYAGQPISAQLTIHTSFRWGSNPSDTNKQYLLRFNIEEMIREWLVSGPKKGDFIAKDGETHTIPITLIALHHGEFSLPKVTITALPMAGAITMGSMAVPSIETFQAHGADRILILPRGGRSTFVVGMGPG</sequence>
<dbReference type="GO" id="GO:1990071">
    <property type="term" value="C:TRAPPII protein complex"/>
    <property type="evidence" value="ECO:0007669"/>
    <property type="project" value="InterPro"/>
</dbReference>
<evidence type="ECO:0000259" key="6">
    <source>
        <dbReference type="Pfam" id="PF23274"/>
    </source>
</evidence>
<gene>
    <name evidence="7" type="ORF">JR316_003605</name>
</gene>
<dbReference type="AlphaFoldDB" id="A0A8H7Y2Q5"/>
<keyword evidence="3" id="KW-0333">Golgi apparatus</keyword>
<keyword evidence="2" id="KW-0813">Transport</keyword>
<dbReference type="InterPro" id="IPR045126">
    <property type="entry name" value="TRAPPC10/Trs130"/>
</dbReference>
<dbReference type="PANTHER" id="PTHR13251:SF3">
    <property type="entry name" value="TRAFFICKING PROTEIN PARTICLE COMPLEX SUBUNIT 10"/>
    <property type="match status" value="1"/>
</dbReference>
<evidence type="ECO:0000256" key="1">
    <source>
        <dbReference type="ARBA" id="ARBA00004555"/>
    </source>
</evidence>
<evidence type="ECO:0000313" key="7">
    <source>
        <dbReference type="EMBL" id="KAG5171518.1"/>
    </source>
</evidence>
<evidence type="ECO:0000259" key="4">
    <source>
        <dbReference type="Pfam" id="PF12584"/>
    </source>
</evidence>
<evidence type="ECO:0008006" key="8">
    <source>
        <dbReference type="Google" id="ProtNLM"/>
    </source>
</evidence>
<proteinExistence type="predicted"/>
<evidence type="ECO:0000256" key="3">
    <source>
        <dbReference type="ARBA" id="ARBA00023034"/>
    </source>
</evidence>
<comment type="caution">
    <text evidence="7">The sequence shown here is derived from an EMBL/GenBank/DDBJ whole genome shotgun (WGS) entry which is preliminary data.</text>
</comment>
<comment type="subcellular location">
    <subcellularLocation>
        <location evidence="1">Golgi apparatus</location>
    </subcellularLocation>
</comment>
<dbReference type="OrthoDB" id="10256906at2759"/>
<organism evidence="7">
    <name type="scientific">Psilocybe cubensis</name>
    <name type="common">Psychedelic mushroom</name>
    <name type="synonym">Stropharia cubensis</name>
    <dbReference type="NCBI Taxonomy" id="181762"/>
    <lineage>
        <taxon>Eukaryota</taxon>
        <taxon>Fungi</taxon>
        <taxon>Dikarya</taxon>
        <taxon>Basidiomycota</taxon>
        <taxon>Agaricomycotina</taxon>
        <taxon>Agaricomycetes</taxon>
        <taxon>Agaricomycetidae</taxon>
        <taxon>Agaricales</taxon>
        <taxon>Agaricineae</taxon>
        <taxon>Strophariaceae</taxon>
        <taxon>Psilocybe</taxon>
    </lineage>
</organism>
<feature type="domain" description="TRAPPC10/Trs130 C-terminal" evidence="4">
    <location>
        <begin position="1018"/>
        <end position="1165"/>
    </location>
</feature>
<dbReference type="PANTHER" id="PTHR13251">
    <property type="entry name" value="EPILEPSY HOLOPROSENCEPHALY CANDIDATE 1/TMEM1"/>
    <property type="match status" value="1"/>
</dbReference>
<reference evidence="7" key="1">
    <citation type="submission" date="2021-02" db="EMBL/GenBank/DDBJ databases">
        <title>Psilocybe cubensis genome.</title>
        <authorList>
            <person name="Mckernan K.J."/>
            <person name="Crawford S."/>
            <person name="Trippe A."/>
            <person name="Kane L.T."/>
            <person name="Mclaughlin S."/>
        </authorList>
    </citation>
    <scope>NUCLEOTIDE SEQUENCE [LARGE SCALE GENOMIC DNA]</scope>
    <source>
        <strain evidence="7">MGC-MH-2018</strain>
    </source>
</reference>
<dbReference type="InterPro" id="IPR022233">
    <property type="entry name" value="TRAPPC10/Trs130_C"/>
</dbReference>
<dbReference type="Pfam" id="PF23036">
    <property type="entry name" value="TRAPPC10_1st"/>
    <property type="match status" value="1"/>
</dbReference>
<feature type="domain" description="DUF7077" evidence="6">
    <location>
        <begin position="708"/>
        <end position="814"/>
    </location>
</feature>
<dbReference type="Pfam" id="PF12584">
    <property type="entry name" value="TRAPPC10"/>
    <property type="match status" value="1"/>
</dbReference>
<evidence type="ECO:0000259" key="5">
    <source>
        <dbReference type="Pfam" id="PF23036"/>
    </source>
</evidence>
<dbReference type="GO" id="GO:0034498">
    <property type="term" value="P:early endosome to Golgi transport"/>
    <property type="evidence" value="ECO:0007669"/>
    <property type="project" value="TreeGrafter"/>
</dbReference>
<dbReference type="GO" id="GO:0006891">
    <property type="term" value="P:intra-Golgi vesicle-mediated transport"/>
    <property type="evidence" value="ECO:0007669"/>
    <property type="project" value="TreeGrafter"/>
</dbReference>
<dbReference type="Pfam" id="PF23274">
    <property type="entry name" value="DUF7077"/>
    <property type="match status" value="1"/>
</dbReference>
<feature type="domain" description="TRAPPC10/Trs130 N-terminal" evidence="5">
    <location>
        <begin position="25"/>
        <end position="325"/>
    </location>
</feature>
<evidence type="ECO:0000256" key="2">
    <source>
        <dbReference type="ARBA" id="ARBA00022448"/>
    </source>
</evidence>